<feature type="region of interest" description="Disordered" evidence="1">
    <location>
        <begin position="28"/>
        <end position="54"/>
    </location>
</feature>
<dbReference type="InterPro" id="IPR013830">
    <property type="entry name" value="SGNH_hydro"/>
</dbReference>
<feature type="chain" id="PRO_5045795521" evidence="2">
    <location>
        <begin position="28"/>
        <end position="433"/>
    </location>
</feature>
<reference evidence="5" key="1">
    <citation type="submission" date="2021-03" db="EMBL/GenBank/DDBJ databases">
        <title>Assistant Professor.</title>
        <authorList>
            <person name="Huq M.A."/>
        </authorList>
    </citation>
    <scope>NUCLEOTIDE SEQUENCE [LARGE SCALE GENOMIC DNA]</scope>
    <source>
        <strain evidence="5">MAH-28</strain>
    </source>
</reference>
<evidence type="ECO:0000313" key="4">
    <source>
        <dbReference type="EMBL" id="MBO9153361.1"/>
    </source>
</evidence>
<dbReference type="Proteomes" id="UP000679126">
    <property type="component" value="Unassembled WGS sequence"/>
</dbReference>
<dbReference type="Pfam" id="PF13472">
    <property type="entry name" value="Lipase_GDSL_2"/>
    <property type="match status" value="1"/>
</dbReference>
<proteinExistence type="predicted"/>
<dbReference type="Gene3D" id="3.40.50.1110">
    <property type="entry name" value="SGNH hydrolase"/>
    <property type="match status" value="1"/>
</dbReference>
<feature type="domain" description="SGNH hydrolase-type esterase" evidence="3">
    <location>
        <begin position="85"/>
        <end position="252"/>
    </location>
</feature>
<keyword evidence="4" id="KW-0378">Hydrolase</keyword>
<protein>
    <submittedName>
        <fullName evidence="4">SGNH/GDSL hydrolase family protein</fullName>
    </submittedName>
</protein>
<evidence type="ECO:0000256" key="1">
    <source>
        <dbReference type="SAM" id="MobiDB-lite"/>
    </source>
</evidence>
<gene>
    <name evidence="4" type="ORF">J7I43_14125</name>
</gene>
<accession>A0ABS3YFA4</accession>
<keyword evidence="5" id="KW-1185">Reference proteome</keyword>
<dbReference type="GO" id="GO:0016787">
    <property type="term" value="F:hydrolase activity"/>
    <property type="evidence" value="ECO:0007669"/>
    <property type="project" value="UniProtKB-KW"/>
</dbReference>
<name>A0ABS3YFA4_9BACT</name>
<dbReference type="RefSeq" id="WP_209146327.1">
    <property type="nucleotide sequence ID" value="NZ_JAGHKP010000002.1"/>
</dbReference>
<evidence type="ECO:0000313" key="5">
    <source>
        <dbReference type="Proteomes" id="UP000679126"/>
    </source>
</evidence>
<dbReference type="CDD" id="cd00229">
    <property type="entry name" value="SGNH_hydrolase"/>
    <property type="match status" value="1"/>
</dbReference>
<sequence length="433" mass="48707">MESLKKILPLFCLALILSSSFRTSLKAQDNVSPKETTPKGFRRTDTASQNSNTDKLDAGDFHIVRDGLKNAQINFQQNKFGRIAFLGGSITYGGGWRDSLMLYFKNKFPETKFDFINAGIPSMGSTPSAFRLEKDILSKGKTDLLFVEAAVNDAVNGFSPIEQIRAMEGIVRHLKKTNPAIDIVMMHFVDPEKIIDYNNGKIPEVIRNHSKVAAHYNIPEINLAKEVAARINNKEFTWENDFKNLHPSPFGHGVYASSMIIFLEHSFSKHLHEENKITATELPKILDKGSYDKGYLVTPAEKSAVNGWAYEARWKPLDGAGTRSNYVDVPMLTGTYPTGILRIPFFGTAAGLAIAAGPDAGIIAYRIDGGDWRKRDLFTEWSNTLHLPWYFTLASDLKNKQHVLEIKMSSEKNERSKGRTCRIRYFYINGDVR</sequence>
<dbReference type="SUPFAM" id="SSF52266">
    <property type="entry name" value="SGNH hydrolase"/>
    <property type="match status" value="1"/>
</dbReference>
<evidence type="ECO:0000259" key="3">
    <source>
        <dbReference type="Pfam" id="PF13472"/>
    </source>
</evidence>
<feature type="signal peptide" evidence="2">
    <location>
        <begin position="1"/>
        <end position="27"/>
    </location>
</feature>
<dbReference type="EMBL" id="JAGHKP010000002">
    <property type="protein sequence ID" value="MBO9153361.1"/>
    <property type="molecule type" value="Genomic_DNA"/>
</dbReference>
<comment type="caution">
    <text evidence="4">The sequence shown here is derived from an EMBL/GenBank/DDBJ whole genome shotgun (WGS) entry which is preliminary data.</text>
</comment>
<dbReference type="InterPro" id="IPR036514">
    <property type="entry name" value="SGNH_hydro_sf"/>
</dbReference>
<organism evidence="4 5">
    <name type="scientific">Chitinophaga chungangae</name>
    <dbReference type="NCBI Taxonomy" id="2821488"/>
    <lineage>
        <taxon>Bacteria</taxon>
        <taxon>Pseudomonadati</taxon>
        <taxon>Bacteroidota</taxon>
        <taxon>Chitinophagia</taxon>
        <taxon>Chitinophagales</taxon>
        <taxon>Chitinophagaceae</taxon>
        <taxon>Chitinophaga</taxon>
    </lineage>
</organism>
<keyword evidence="2" id="KW-0732">Signal</keyword>
<evidence type="ECO:0000256" key="2">
    <source>
        <dbReference type="SAM" id="SignalP"/>
    </source>
</evidence>
<dbReference type="PANTHER" id="PTHR34407">
    <property type="entry name" value="EXPRESSED PROTEIN"/>
    <property type="match status" value="1"/>
</dbReference>
<dbReference type="Gene3D" id="2.60.120.260">
    <property type="entry name" value="Galactose-binding domain-like"/>
    <property type="match status" value="1"/>
</dbReference>
<dbReference type="PANTHER" id="PTHR34407:SF1">
    <property type="entry name" value="SGNH HYDROLASE-TYPE ESTERASE DOMAIN-CONTAINING PROTEIN"/>
    <property type="match status" value="1"/>
</dbReference>